<gene>
    <name evidence="1" type="ORF">UFOPK2399_00142</name>
</gene>
<reference evidence="1" key="1">
    <citation type="submission" date="2020-05" db="EMBL/GenBank/DDBJ databases">
        <authorList>
            <person name="Chiriac C."/>
            <person name="Salcher M."/>
            <person name="Ghai R."/>
            <person name="Kavagutti S V."/>
        </authorList>
    </citation>
    <scope>NUCLEOTIDE SEQUENCE</scope>
</reference>
<dbReference type="InterPro" id="IPR014710">
    <property type="entry name" value="RmlC-like_jellyroll"/>
</dbReference>
<dbReference type="SUPFAM" id="SSF51182">
    <property type="entry name" value="RmlC-like cupins"/>
    <property type="match status" value="1"/>
</dbReference>
<dbReference type="GO" id="GO:0008830">
    <property type="term" value="F:dTDP-4-dehydrorhamnose 3,5-epimerase activity"/>
    <property type="evidence" value="ECO:0007669"/>
    <property type="project" value="InterPro"/>
</dbReference>
<dbReference type="AlphaFoldDB" id="A0A6J6NCK8"/>
<dbReference type="Pfam" id="PF00908">
    <property type="entry name" value="dTDP_sugar_isom"/>
    <property type="match status" value="1"/>
</dbReference>
<accession>A0A6J6NCK8</accession>
<dbReference type="PANTHER" id="PTHR21047:SF2">
    <property type="entry name" value="THYMIDINE DIPHOSPHO-4-KETO-RHAMNOSE 3,5-EPIMERASE"/>
    <property type="match status" value="1"/>
</dbReference>
<dbReference type="EMBL" id="CAEZXP010000001">
    <property type="protein sequence ID" value="CAB4683876.1"/>
    <property type="molecule type" value="Genomic_DNA"/>
</dbReference>
<organism evidence="1">
    <name type="scientific">freshwater metagenome</name>
    <dbReference type="NCBI Taxonomy" id="449393"/>
    <lineage>
        <taxon>unclassified sequences</taxon>
        <taxon>metagenomes</taxon>
        <taxon>ecological metagenomes</taxon>
    </lineage>
</organism>
<dbReference type="GO" id="GO:0000271">
    <property type="term" value="P:polysaccharide biosynthetic process"/>
    <property type="evidence" value="ECO:0007669"/>
    <property type="project" value="TreeGrafter"/>
</dbReference>
<sequence length="155" mass="17326">MIPGLERLPLKRFEDERGWFSELARASGLPKPIRQVNLSRSAKGVIRGLHFHERGQDDLFVCLEGMVRVVVLDRTTGETFTEDIGDDNPVAVYVPGIHAHGYEALTDCLFSYLVTEEYDPANPDEHGVAWNDPRVVHLWSTQSPLLSARDTAAAL</sequence>
<dbReference type="Gene3D" id="2.60.120.10">
    <property type="entry name" value="Jelly Rolls"/>
    <property type="match status" value="1"/>
</dbReference>
<dbReference type="PANTHER" id="PTHR21047">
    <property type="entry name" value="DTDP-6-DEOXY-D-GLUCOSE-3,5 EPIMERASE"/>
    <property type="match status" value="1"/>
</dbReference>
<evidence type="ECO:0000313" key="1">
    <source>
        <dbReference type="EMBL" id="CAB4683876.1"/>
    </source>
</evidence>
<dbReference type="InterPro" id="IPR000888">
    <property type="entry name" value="RmlC-like"/>
</dbReference>
<dbReference type="GO" id="GO:0005829">
    <property type="term" value="C:cytosol"/>
    <property type="evidence" value="ECO:0007669"/>
    <property type="project" value="TreeGrafter"/>
</dbReference>
<protein>
    <submittedName>
        <fullName evidence="1">Unannotated protein</fullName>
    </submittedName>
</protein>
<proteinExistence type="predicted"/>
<dbReference type="InterPro" id="IPR011051">
    <property type="entry name" value="RmlC_Cupin_sf"/>
</dbReference>
<name>A0A6J6NCK8_9ZZZZ</name>